<reference evidence="1" key="1">
    <citation type="submission" date="2018-02" db="EMBL/GenBank/DDBJ databases">
        <title>Rhizophora mucronata_Transcriptome.</title>
        <authorList>
            <person name="Meera S.P."/>
            <person name="Sreeshan A."/>
            <person name="Augustine A."/>
        </authorList>
    </citation>
    <scope>NUCLEOTIDE SEQUENCE</scope>
    <source>
        <tissue evidence="1">Leaf</tissue>
    </source>
</reference>
<organism evidence="1">
    <name type="scientific">Rhizophora mucronata</name>
    <name type="common">Asiatic mangrove</name>
    <dbReference type="NCBI Taxonomy" id="61149"/>
    <lineage>
        <taxon>Eukaryota</taxon>
        <taxon>Viridiplantae</taxon>
        <taxon>Streptophyta</taxon>
        <taxon>Embryophyta</taxon>
        <taxon>Tracheophyta</taxon>
        <taxon>Spermatophyta</taxon>
        <taxon>Magnoliopsida</taxon>
        <taxon>eudicotyledons</taxon>
        <taxon>Gunneridae</taxon>
        <taxon>Pentapetalae</taxon>
        <taxon>rosids</taxon>
        <taxon>fabids</taxon>
        <taxon>Malpighiales</taxon>
        <taxon>Rhizophoraceae</taxon>
        <taxon>Rhizophora</taxon>
    </lineage>
</organism>
<name>A0A2P2N954_RHIMU</name>
<sequence>MDATSNLFMDGRERVIVACGGMDVAHGRIKPDR</sequence>
<evidence type="ECO:0000313" key="1">
    <source>
        <dbReference type="EMBL" id="MBX39017.1"/>
    </source>
</evidence>
<accession>A0A2P2N954</accession>
<proteinExistence type="predicted"/>
<dbReference type="AlphaFoldDB" id="A0A2P2N954"/>
<protein>
    <submittedName>
        <fullName evidence="1">Uncharacterized protein</fullName>
    </submittedName>
</protein>
<dbReference type="EMBL" id="GGEC01058533">
    <property type="protein sequence ID" value="MBX39017.1"/>
    <property type="molecule type" value="Transcribed_RNA"/>
</dbReference>